<dbReference type="Proteomes" id="UP000526233">
    <property type="component" value="Unassembled WGS sequence"/>
</dbReference>
<reference evidence="2 3" key="1">
    <citation type="submission" date="2018-11" db="EMBL/GenBank/DDBJ databases">
        <title>Genome sequencing and analysis.</title>
        <authorList>
            <person name="Huang Y.-T."/>
        </authorList>
    </citation>
    <scope>NUCLEOTIDE SEQUENCE [LARGE SCALE GENOMIC DNA]</scope>
    <source>
        <strain evidence="2 3">SHIN</strain>
    </source>
</reference>
<dbReference type="RefSeq" id="WP_171379629.1">
    <property type="nucleotide sequence ID" value="NZ_PKQI01000001.1"/>
</dbReference>
<dbReference type="Pfam" id="PF03992">
    <property type="entry name" value="ABM"/>
    <property type="match status" value="1"/>
</dbReference>
<dbReference type="EMBL" id="PKQI01000001">
    <property type="protein sequence ID" value="NNV19149.1"/>
    <property type="molecule type" value="Genomic_DNA"/>
</dbReference>
<evidence type="ECO:0000313" key="3">
    <source>
        <dbReference type="Proteomes" id="UP000526233"/>
    </source>
</evidence>
<accession>A0A7Y3T165</accession>
<name>A0A7Y3T165_9HYPH</name>
<sequence length="107" mass="12247">MLKVIAQDFIKPEAVDIVLPLYQELVEKTRQEPLCISYDLFVDQKDRGHFIFIEEWPDRAALDAHCRTEHFVRLVPLINLHQRQDATFILMDGFAAVAATDVGAVPL</sequence>
<dbReference type="GO" id="GO:0005829">
    <property type="term" value="C:cytosol"/>
    <property type="evidence" value="ECO:0007669"/>
    <property type="project" value="TreeGrafter"/>
</dbReference>
<protein>
    <submittedName>
        <fullName evidence="2">Antibiotic biosynthesis monooxygenase</fullName>
    </submittedName>
</protein>
<dbReference type="PANTHER" id="PTHR33336:SF3">
    <property type="entry name" value="ABM DOMAIN-CONTAINING PROTEIN"/>
    <property type="match status" value="1"/>
</dbReference>
<proteinExistence type="predicted"/>
<dbReference type="AlphaFoldDB" id="A0A7Y3T165"/>
<dbReference type="InterPro" id="IPR050744">
    <property type="entry name" value="AI-2_Isomerase_LsrG"/>
</dbReference>
<dbReference type="InterPro" id="IPR011008">
    <property type="entry name" value="Dimeric_a/b-barrel"/>
</dbReference>
<feature type="domain" description="ABM" evidence="1">
    <location>
        <begin position="2"/>
        <end position="90"/>
    </location>
</feature>
<dbReference type="PROSITE" id="PS51725">
    <property type="entry name" value="ABM"/>
    <property type="match status" value="1"/>
</dbReference>
<keyword evidence="2" id="KW-0560">Oxidoreductase</keyword>
<evidence type="ECO:0000313" key="2">
    <source>
        <dbReference type="EMBL" id="NNV19149.1"/>
    </source>
</evidence>
<dbReference type="Gene3D" id="3.30.70.100">
    <property type="match status" value="1"/>
</dbReference>
<comment type="caution">
    <text evidence="2">The sequence shown here is derived from an EMBL/GenBank/DDBJ whole genome shotgun (WGS) entry which is preliminary data.</text>
</comment>
<dbReference type="PANTHER" id="PTHR33336">
    <property type="entry name" value="QUINOL MONOOXYGENASE YGIN-RELATED"/>
    <property type="match status" value="1"/>
</dbReference>
<dbReference type="InterPro" id="IPR007138">
    <property type="entry name" value="ABM_dom"/>
</dbReference>
<evidence type="ECO:0000259" key="1">
    <source>
        <dbReference type="PROSITE" id="PS51725"/>
    </source>
</evidence>
<keyword evidence="2" id="KW-0503">Monooxygenase</keyword>
<gene>
    <name evidence="2" type="ORF">EHE22_01730</name>
</gene>
<organism evidence="2 3">
    <name type="scientific">Brucella pseudogrignonensis</name>
    <dbReference type="NCBI Taxonomy" id="419475"/>
    <lineage>
        <taxon>Bacteria</taxon>
        <taxon>Pseudomonadati</taxon>
        <taxon>Pseudomonadota</taxon>
        <taxon>Alphaproteobacteria</taxon>
        <taxon>Hyphomicrobiales</taxon>
        <taxon>Brucellaceae</taxon>
        <taxon>Brucella/Ochrobactrum group</taxon>
        <taxon>Brucella</taxon>
    </lineage>
</organism>
<dbReference type="GO" id="GO:0004497">
    <property type="term" value="F:monooxygenase activity"/>
    <property type="evidence" value="ECO:0007669"/>
    <property type="project" value="UniProtKB-KW"/>
</dbReference>
<dbReference type="SUPFAM" id="SSF54909">
    <property type="entry name" value="Dimeric alpha+beta barrel"/>
    <property type="match status" value="1"/>
</dbReference>